<dbReference type="Proteomes" id="UP000265566">
    <property type="component" value="Chromosome 6"/>
</dbReference>
<dbReference type="EMBL" id="PSQE01000006">
    <property type="protein sequence ID" value="RHN52265.1"/>
    <property type="molecule type" value="Genomic_DNA"/>
</dbReference>
<reference evidence="1" key="1">
    <citation type="journal article" date="2018" name="Nat. Plants">
        <title>Whole-genome landscape of Medicago truncatula symbiotic genes.</title>
        <authorList>
            <person name="Pecrix Y."/>
            <person name="Gamas P."/>
            <person name="Carrere S."/>
        </authorList>
    </citation>
    <scope>NUCLEOTIDE SEQUENCE</scope>
    <source>
        <tissue evidence="1">Leaves</tissue>
    </source>
</reference>
<accession>A0A396HLS4</accession>
<name>A0A396HLS4_MEDTR</name>
<protein>
    <submittedName>
        <fullName evidence="1">Uncharacterized protein</fullName>
    </submittedName>
</protein>
<dbReference type="AlphaFoldDB" id="A0A396HLS4"/>
<proteinExistence type="predicted"/>
<organism evidence="1">
    <name type="scientific">Medicago truncatula</name>
    <name type="common">Barrel medic</name>
    <name type="synonym">Medicago tribuloides</name>
    <dbReference type="NCBI Taxonomy" id="3880"/>
    <lineage>
        <taxon>Eukaryota</taxon>
        <taxon>Viridiplantae</taxon>
        <taxon>Streptophyta</taxon>
        <taxon>Embryophyta</taxon>
        <taxon>Tracheophyta</taxon>
        <taxon>Spermatophyta</taxon>
        <taxon>Magnoliopsida</taxon>
        <taxon>eudicotyledons</taxon>
        <taxon>Gunneridae</taxon>
        <taxon>Pentapetalae</taxon>
        <taxon>rosids</taxon>
        <taxon>fabids</taxon>
        <taxon>Fabales</taxon>
        <taxon>Fabaceae</taxon>
        <taxon>Papilionoideae</taxon>
        <taxon>50 kb inversion clade</taxon>
        <taxon>NPAAA clade</taxon>
        <taxon>Hologalegina</taxon>
        <taxon>IRL clade</taxon>
        <taxon>Trifolieae</taxon>
        <taxon>Medicago</taxon>
    </lineage>
</organism>
<sequence length="82" mass="9385">MCFKTHFVGNFRPRYLTIKNIIKYSLQTQNYIICGCSALKGGIPTSNSNKMTPTDHQSAVYAAKFEQIFCRCYVSNKIHKNT</sequence>
<comment type="caution">
    <text evidence="1">The sequence shown here is derived from an EMBL/GenBank/DDBJ whole genome shotgun (WGS) entry which is preliminary data.</text>
</comment>
<gene>
    <name evidence="1" type="ORF">MtrunA17_Chr6g0478611</name>
</gene>
<evidence type="ECO:0000313" key="1">
    <source>
        <dbReference type="EMBL" id="RHN52265.1"/>
    </source>
</evidence>
<dbReference type="Gramene" id="rna36918">
    <property type="protein sequence ID" value="RHN52265.1"/>
    <property type="gene ID" value="gene36918"/>
</dbReference>